<evidence type="ECO:0000259" key="8">
    <source>
        <dbReference type="Pfam" id="PF01529"/>
    </source>
</evidence>
<keyword evidence="2 7" id="KW-0808">Transferase</keyword>
<dbReference type="GO" id="GO:0006612">
    <property type="term" value="P:protein targeting to membrane"/>
    <property type="evidence" value="ECO:0007669"/>
    <property type="project" value="TreeGrafter"/>
</dbReference>
<dbReference type="PANTHER" id="PTHR22883:SF8">
    <property type="entry name" value="PALMITOYLTRANSFERASE ZDHHC1"/>
    <property type="match status" value="1"/>
</dbReference>
<feature type="transmembrane region" description="Helical" evidence="7">
    <location>
        <begin position="42"/>
        <end position="63"/>
    </location>
</feature>
<evidence type="ECO:0000256" key="1">
    <source>
        <dbReference type="ARBA" id="ARBA00004141"/>
    </source>
</evidence>
<dbReference type="GO" id="GO:0005783">
    <property type="term" value="C:endoplasmic reticulum"/>
    <property type="evidence" value="ECO:0007669"/>
    <property type="project" value="TreeGrafter"/>
</dbReference>
<comment type="catalytic activity">
    <reaction evidence="7">
        <text>L-cysteinyl-[protein] + hexadecanoyl-CoA = S-hexadecanoyl-L-cysteinyl-[protein] + CoA</text>
        <dbReference type="Rhea" id="RHEA:36683"/>
        <dbReference type="Rhea" id="RHEA-COMP:10131"/>
        <dbReference type="Rhea" id="RHEA-COMP:11032"/>
        <dbReference type="ChEBI" id="CHEBI:29950"/>
        <dbReference type="ChEBI" id="CHEBI:57287"/>
        <dbReference type="ChEBI" id="CHEBI:57379"/>
        <dbReference type="ChEBI" id="CHEBI:74151"/>
        <dbReference type="EC" id="2.3.1.225"/>
    </reaction>
</comment>
<evidence type="ECO:0000313" key="10">
    <source>
        <dbReference type="Proteomes" id="UP000261620"/>
    </source>
</evidence>
<dbReference type="Pfam" id="PF01529">
    <property type="entry name" value="DHHC"/>
    <property type="match status" value="1"/>
</dbReference>
<feature type="transmembrane region" description="Helical" evidence="7">
    <location>
        <begin position="212"/>
        <end position="231"/>
    </location>
</feature>
<accession>A0A3Q3VXX8</accession>
<dbReference type="Ensembl" id="ENSMMOT00000003962.1">
    <property type="protein sequence ID" value="ENSMMOP00000003892.1"/>
    <property type="gene ID" value="ENSMMOG00000003114.1"/>
</dbReference>
<keyword evidence="3 7" id="KW-0812">Transmembrane</keyword>
<name>A0A3Q3VXX8_MOLML</name>
<dbReference type="GO" id="GO:0019706">
    <property type="term" value="F:protein-cysteine S-palmitoyltransferase activity"/>
    <property type="evidence" value="ECO:0007669"/>
    <property type="project" value="UniProtKB-EC"/>
</dbReference>
<feature type="transmembrane region" description="Helical" evidence="7">
    <location>
        <begin position="280"/>
        <end position="306"/>
    </location>
</feature>
<feature type="transmembrane region" description="Helical" evidence="7">
    <location>
        <begin position="70"/>
        <end position="92"/>
    </location>
</feature>
<dbReference type="AlphaFoldDB" id="A0A3Q3VXX8"/>
<feature type="transmembrane region" description="Helical" evidence="7">
    <location>
        <begin position="167"/>
        <end position="191"/>
    </location>
</feature>
<comment type="subcellular location">
    <subcellularLocation>
        <location evidence="1">Membrane</location>
        <topology evidence="1">Multi-pass membrane protein</topology>
    </subcellularLocation>
</comment>
<sequence>MDVCSRNPNRTAPVGEDGPRRTNVLICSRTNGWSWPPHPFQLLAWLLYVYFAVTGLGVFVPLLPAHWIPAGYICTGVMFVCHLCVHVMAVSIDPADHNVRSKSHRGPVPAFDRSKHAHVIENCHCYLCQVDVGPKSKHCSACNKCVANFDHHCRWLNNCVGSRNYKLFLHSVLSALLGVCLVLVVASYVFVEFFVDPSRLRTDHHFLLRNDSSMWFVFLPVAPLSSVAAVIPGLAAVTIALALLSSVLLSHLLCFHIYLMWNRLSTYEYIVRQRHRQDVFLLLLGLLVWLVLLVFLVLMVLLAYLYCLCLSVEQPTWMFVLCPPGETGFVSTVSLAQRLPFPAFPLRASLPPLSPAPGPVQAAAPPAEYHSDSAESLEEIPVVLAKLGSSSSATAGDTYTSSQRLAVLPVPSPQLRTKRKAPIRAAELRFEITSAHLPTVFVSQASGEAPEPCKEELSVGRRQTGPKAAYRPSLGSGLVSWMEL</sequence>
<reference evidence="9" key="1">
    <citation type="submission" date="2025-08" db="UniProtKB">
        <authorList>
            <consortium name="Ensembl"/>
        </authorList>
    </citation>
    <scope>IDENTIFICATION</scope>
</reference>
<keyword evidence="5 7" id="KW-0472">Membrane</keyword>
<dbReference type="Proteomes" id="UP000261620">
    <property type="component" value="Unplaced"/>
</dbReference>
<organism evidence="9 10">
    <name type="scientific">Mola mola</name>
    <name type="common">Ocean sunfish</name>
    <name type="synonym">Tetraodon mola</name>
    <dbReference type="NCBI Taxonomy" id="94237"/>
    <lineage>
        <taxon>Eukaryota</taxon>
        <taxon>Metazoa</taxon>
        <taxon>Chordata</taxon>
        <taxon>Craniata</taxon>
        <taxon>Vertebrata</taxon>
        <taxon>Euteleostomi</taxon>
        <taxon>Actinopterygii</taxon>
        <taxon>Neopterygii</taxon>
        <taxon>Teleostei</taxon>
        <taxon>Neoteleostei</taxon>
        <taxon>Acanthomorphata</taxon>
        <taxon>Eupercaria</taxon>
        <taxon>Tetraodontiformes</taxon>
        <taxon>Molidae</taxon>
        <taxon>Mola</taxon>
    </lineage>
</organism>
<dbReference type="InterPro" id="IPR001594">
    <property type="entry name" value="Palmitoyltrfase_DHHC"/>
</dbReference>
<dbReference type="GO" id="GO:0005794">
    <property type="term" value="C:Golgi apparatus"/>
    <property type="evidence" value="ECO:0007669"/>
    <property type="project" value="TreeGrafter"/>
</dbReference>
<comment type="domain">
    <text evidence="7">The DHHC domain is required for palmitoyltransferase activity.</text>
</comment>
<evidence type="ECO:0000256" key="5">
    <source>
        <dbReference type="ARBA" id="ARBA00023136"/>
    </source>
</evidence>
<dbReference type="GO" id="GO:0016020">
    <property type="term" value="C:membrane"/>
    <property type="evidence" value="ECO:0007669"/>
    <property type="project" value="UniProtKB-SubCell"/>
</dbReference>
<keyword evidence="10" id="KW-1185">Reference proteome</keyword>
<keyword evidence="6 7" id="KW-0012">Acyltransferase</keyword>
<feature type="transmembrane region" description="Helical" evidence="7">
    <location>
        <begin position="237"/>
        <end position="259"/>
    </location>
</feature>
<dbReference type="PROSITE" id="PS50216">
    <property type="entry name" value="DHHC"/>
    <property type="match status" value="1"/>
</dbReference>
<evidence type="ECO:0000313" key="9">
    <source>
        <dbReference type="Ensembl" id="ENSMMOP00000003892.1"/>
    </source>
</evidence>
<evidence type="ECO:0000256" key="4">
    <source>
        <dbReference type="ARBA" id="ARBA00022989"/>
    </source>
</evidence>
<reference evidence="9" key="2">
    <citation type="submission" date="2025-09" db="UniProtKB">
        <authorList>
            <consortium name="Ensembl"/>
        </authorList>
    </citation>
    <scope>IDENTIFICATION</scope>
</reference>
<dbReference type="PANTHER" id="PTHR22883">
    <property type="entry name" value="ZINC FINGER DHHC DOMAIN CONTAINING PROTEIN"/>
    <property type="match status" value="1"/>
</dbReference>
<feature type="domain" description="Palmitoyltransferase DHHC" evidence="8">
    <location>
        <begin position="121"/>
        <end position="271"/>
    </location>
</feature>
<dbReference type="InterPro" id="IPR039859">
    <property type="entry name" value="PFA4/ZDH16/20/ERF2-like"/>
</dbReference>
<dbReference type="EC" id="2.3.1.225" evidence="7"/>
<evidence type="ECO:0000256" key="6">
    <source>
        <dbReference type="ARBA" id="ARBA00023315"/>
    </source>
</evidence>
<evidence type="ECO:0000256" key="3">
    <source>
        <dbReference type="ARBA" id="ARBA00022692"/>
    </source>
</evidence>
<evidence type="ECO:0000256" key="2">
    <source>
        <dbReference type="ARBA" id="ARBA00022679"/>
    </source>
</evidence>
<proteinExistence type="inferred from homology"/>
<comment type="similarity">
    <text evidence="7">Belongs to the DHHC palmitoyltransferase family.</text>
</comment>
<evidence type="ECO:0000256" key="7">
    <source>
        <dbReference type="RuleBase" id="RU079119"/>
    </source>
</evidence>
<keyword evidence="4 7" id="KW-1133">Transmembrane helix</keyword>
<protein>
    <recommendedName>
        <fullName evidence="7">Palmitoyltransferase</fullName>
        <ecNumber evidence="7">2.3.1.225</ecNumber>
    </recommendedName>
</protein>